<dbReference type="GO" id="GO:0003676">
    <property type="term" value="F:nucleic acid binding"/>
    <property type="evidence" value="ECO:0007669"/>
    <property type="project" value="InterPro"/>
</dbReference>
<dbReference type="PROSITE" id="PS51857">
    <property type="entry name" value="CSD_2"/>
    <property type="match status" value="1"/>
</dbReference>
<dbReference type="Gene3D" id="2.40.50.140">
    <property type="entry name" value="Nucleic acid-binding proteins"/>
    <property type="match status" value="1"/>
</dbReference>
<evidence type="ECO:0000313" key="4">
    <source>
        <dbReference type="Proteomes" id="UP000013827"/>
    </source>
</evidence>
<dbReference type="Proteomes" id="UP000013827">
    <property type="component" value="Unassembled WGS sequence"/>
</dbReference>
<dbReference type="InterPro" id="IPR012340">
    <property type="entry name" value="NA-bd_OB-fold"/>
</dbReference>
<keyword evidence="4" id="KW-1185">Reference proteome</keyword>
<evidence type="ECO:0000256" key="1">
    <source>
        <dbReference type="SAM" id="MobiDB-lite"/>
    </source>
</evidence>
<dbReference type="InterPro" id="IPR019844">
    <property type="entry name" value="CSD_CS"/>
</dbReference>
<protein>
    <recommendedName>
        <fullName evidence="2">CSD domain-containing protein</fullName>
    </recommendedName>
</protein>
<reference evidence="4" key="1">
    <citation type="journal article" date="2013" name="Nature">
        <title>Pan genome of the phytoplankton Emiliania underpins its global distribution.</title>
        <authorList>
            <person name="Read B.A."/>
            <person name="Kegel J."/>
            <person name="Klute M.J."/>
            <person name="Kuo A."/>
            <person name="Lefebvre S.C."/>
            <person name="Maumus F."/>
            <person name="Mayer C."/>
            <person name="Miller J."/>
            <person name="Monier A."/>
            <person name="Salamov A."/>
            <person name="Young J."/>
            <person name="Aguilar M."/>
            <person name="Claverie J.M."/>
            <person name="Frickenhaus S."/>
            <person name="Gonzalez K."/>
            <person name="Herman E.K."/>
            <person name="Lin Y.C."/>
            <person name="Napier J."/>
            <person name="Ogata H."/>
            <person name="Sarno A.F."/>
            <person name="Shmutz J."/>
            <person name="Schroeder D."/>
            <person name="de Vargas C."/>
            <person name="Verret F."/>
            <person name="von Dassow P."/>
            <person name="Valentin K."/>
            <person name="Van de Peer Y."/>
            <person name="Wheeler G."/>
            <person name="Dacks J.B."/>
            <person name="Delwiche C.F."/>
            <person name="Dyhrman S.T."/>
            <person name="Glockner G."/>
            <person name="John U."/>
            <person name="Richards T."/>
            <person name="Worden A.Z."/>
            <person name="Zhang X."/>
            <person name="Grigoriev I.V."/>
            <person name="Allen A.E."/>
            <person name="Bidle K."/>
            <person name="Borodovsky M."/>
            <person name="Bowler C."/>
            <person name="Brownlee C."/>
            <person name="Cock J.M."/>
            <person name="Elias M."/>
            <person name="Gladyshev V.N."/>
            <person name="Groth M."/>
            <person name="Guda C."/>
            <person name="Hadaegh A."/>
            <person name="Iglesias-Rodriguez M.D."/>
            <person name="Jenkins J."/>
            <person name="Jones B.M."/>
            <person name="Lawson T."/>
            <person name="Leese F."/>
            <person name="Lindquist E."/>
            <person name="Lobanov A."/>
            <person name="Lomsadze A."/>
            <person name="Malik S.B."/>
            <person name="Marsh M.E."/>
            <person name="Mackinder L."/>
            <person name="Mock T."/>
            <person name="Mueller-Roeber B."/>
            <person name="Pagarete A."/>
            <person name="Parker M."/>
            <person name="Probert I."/>
            <person name="Quesneville H."/>
            <person name="Raines C."/>
            <person name="Rensing S.A."/>
            <person name="Riano-Pachon D.M."/>
            <person name="Richier S."/>
            <person name="Rokitta S."/>
            <person name="Shiraiwa Y."/>
            <person name="Soanes D.M."/>
            <person name="van der Giezen M."/>
            <person name="Wahlund T.M."/>
            <person name="Williams B."/>
            <person name="Wilson W."/>
            <person name="Wolfe G."/>
            <person name="Wurch L.L."/>
        </authorList>
    </citation>
    <scope>NUCLEOTIDE SEQUENCE</scope>
</reference>
<dbReference type="PROSITE" id="PS00352">
    <property type="entry name" value="CSD_1"/>
    <property type="match status" value="1"/>
</dbReference>
<evidence type="ECO:0000259" key="2">
    <source>
        <dbReference type="PROSITE" id="PS51857"/>
    </source>
</evidence>
<accession>A0A0D3L2C7</accession>
<reference evidence="3" key="2">
    <citation type="submission" date="2024-10" db="UniProtKB">
        <authorList>
            <consortium name="EnsemblProtists"/>
        </authorList>
    </citation>
    <scope>IDENTIFICATION</scope>
</reference>
<proteinExistence type="predicted"/>
<dbReference type="SUPFAM" id="SSF50249">
    <property type="entry name" value="Nucleic acid-binding proteins"/>
    <property type="match status" value="1"/>
</dbReference>
<dbReference type="Pfam" id="PF00313">
    <property type="entry name" value="CSD"/>
    <property type="match status" value="1"/>
</dbReference>
<dbReference type="InterPro" id="IPR002059">
    <property type="entry name" value="CSP_DNA-bd"/>
</dbReference>
<feature type="region of interest" description="Disordered" evidence="1">
    <location>
        <begin position="132"/>
        <end position="162"/>
    </location>
</feature>
<dbReference type="GeneID" id="17287432"/>
<dbReference type="InterPro" id="IPR011129">
    <property type="entry name" value="CSD"/>
</dbReference>
<dbReference type="AlphaFoldDB" id="A0A0D3L2C7"/>
<dbReference type="HOGENOM" id="CLU_1638497_0_0_1"/>
<name>A0A0D3L2C7_EMIH1</name>
<feature type="domain" description="CSD" evidence="2">
    <location>
        <begin position="29"/>
        <end position="90"/>
    </location>
</feature>
<dbReference type="RefSeq" id="XP_005794591.1">
    <property type="nucleotide sequence ID" value="XM_005794534.1"/>
</dbReference>
<dbReference type="KEGG" id="ehx:EMIHUDRAFT_194924"/>
<dbReference type="EnsemblProtists" id="EOD42162">
    <property type="protein sequence ID" value="EOD42162"/>
    <property type="gene ID" value="EMIHUDRAFT_194924"/>
</dbReference>
<evidence type="ECO:0000313" key="3">
    <source>
        <dbReference type="EnsemblProtists" id="EOD42162"/>
    </source>
</evidence>
<sequence length="162" mass="17121">MLGLGRPPPELDFLSPPDVFDVERALDITRSVTVPFADGYGFICPADGGQDLFCHRSAIEDGDALGEGFAVGFERVFDSERRPRAERVRGGIGERRGSLQPRAALSSDETVALGGAGAIKRKHSQAQWAESFDVPGPLGKSGLKRCGGGGTPTPTQAARVLD</sequence>
<dbReference type="SMART" id="SM00357">
    <property type="entry name" value="CSP"/>
    <property type="match status" value="1"/>
</dbReference>
<dbReference type="PaxDb" id="2903-EOD42162"/>
<organism evidence="3 4">
    <name type="scientific">Emiliania huxleyi (strain CCMP1516)</name>
    <dbReference type="NCBI Taxonomy" id="280463"/>
    <lineage>
        <taxon>Eukaryota</taxon>
        <taxon>Haptista</taxon>
        <taxon>Haptophyta</taxon>
        <taxon>Prymnesiophyceae</taxon>
        <taxon>Isochrysidales</taxon>
        <taxon>Noelaerhabdaceae</taxon>
        <taxon>Emiliania</taxon>
    </lineage>
</organism>